<dbReference type="InterPro" id="IPR024618">
    <property type="entry name" value="DUF3857"/>
</dbReference>
<feature type="coiled-coil region" evidence="1">
    <location>
        <begin position="519"/>
        <end position="546"/>
    </location>
</feature>
<name>A0A0A2MEA8_9FLAO</name>
<proteinExistence type="predicted"/>
<evidence type="ECO:0000256" key="1">
    <source>
        <dbReference type="SAM" id="Coils"/>
    </source>
</evidence>
<dbReference type="eggNOG" id="ENOG502Z7ZW">
    <property type="taxonomic scope" value="Bacteria"/>
</dbReference>
<organism evidence="3 4">
    <name type="scientific">Flavobacterium rivuli WB 3.3-2 = DSM 21788</name>
    <dbReference type="NCBI Taxonomy" id="1121895"/>
    <lineage>
        <taxon>Bacteria</taxon>
        <taxon>Pseudomonadati</taxon>
        <taxon>Bacteroidota</taxon>
        <taxon>Flavobacteriia</taxon>
        <taxon>Flavobacteriales</taxon>
        <taxon>Flavobacteriaceae</taxon>
        <taxon>Flavobacterium</taxon>
    </lineage>
</organism>
<keyword evidence="1" id="KW-0175">Coiled coil</keyword>
<keyword evidence="4" id="KW-1185">Reference proteome</keyword>
<dbReference type="Gene3D" id="2.60.120.1130">
    <property type="match status" value="1"/>
</dbReference>
<evidence type="ECO:0000313" key="3">
    <source>
        <dbReference type="EMBL" id="KGO86615.1"/>
    </source>
</evidence>
<reference evidence="3 4" key="1">
    <citation type="submission" date="2013-09" db="EMBL/GenBank/DDBJ databases">
        <authorList>
            <person name="Zeng Z."/>
            <person name="Chen C."/>
        </authorList>
    </citation>
    <scope>NUCLEOTIDE SEQUENCE [LARGE SCALE GENOMIC DNA]</scope>
    <source>
        <strain evidence="3 4">WB 3.3-2</strain>
    </source>
</reference>
<dbReference type="OrthoDB" id="1153981at2"/>
<dbReference type="STRING" id="1121895.GCA_000378485_02997"/>
<dbReference type="Gene3D" id="2.60.40.3140">
    <property type="match status" value="1"/>
</dbReference>
<comment type="caution">
    <text evidence="3">The sequence shown here is derived from an EMBL/GenBank/DDBJ whole genome shotgun (WGS) entry which is preliminary data.</text>
</comment>
<dbReference type="RefSeq" id="WP_020214160.1">
    <property type="nucleotide sequence ID" value="NZ_JRLX01000009.1"/>
</dbReference>
<dbReference type="Pfam" id="PF12969">
    <property type="entry name" value="DUF3857"/>
    <property type="match status" value="1"/>
</dbReference>
<dbReference type="EMBL" id="JRLX01000009">
    <property type="protein sequence ID" value="KGO86615.1"/>
    <property type="molecule type" value="Genomic_DNA"/>
</dbReference>
<protein>
    <recommendedName>
        <fullName evidence="2">DUF3857 domain-containing protein</fullName>
    </recommendedName>
</protein>
<feature type="domain" description="DUF3857" evidence="2">
    <location>
        <begin position="73"/>
        <end position="229"/>
    </location>
</feature>
<gene>
    <name evidence="3" type="ORF">Q765_10355</name>
</gene>
<dbReference type="AlphaFoldDB" id="A0A0A2MEA8"/>
<evidence type="ECO:0000259" key="2">
    <source>
        <dbReference type="Pfam" id="PF12969"/>
    </source>
</evidence>
<dbReference type="Proteomes" id="UP000030152">
    <property type="component" value="Unassembled WGS sequence"/>
</dbReference>
<sequence length="715" mass="82968">MRIVTLTLLLCGTITFAQDKAEVKELFWGKDDPAKKNITVPEKWKKESAVVIYKNENYDYHKYGTSVTYISSTRKRIKLQDQASVKEFSEFSFRERFFSNKAYGWKRGTNTIGIKVIKPDGTEKEIDVDAEAITTDQTKKIAIPNLEVGDIIDFYFYTKEPFKSFDAFGFDPVETTVADSYPIMDMKLTLKTENDFFINFNTYNGAPELMEVSPEGSSERRYELVANDVEKNDFPRWFYPLVELPCYKFQVYFARSGKFEESAGGFLPKKENIIKKNVSTDDVLAYYDGRFKPYGNLGDIKTYLKEHTFTSDEEKVKQVYYYTRHQYYTRFVEAFVVKEAKIMYPWEYYGMPVFFNSEEEFINHFMAFLKDQKLDYDIIVATPRNNGPIKDLLLKTNIEVLLRVNTQNPVYLQFFTPYTNADQVKFLIENSDAYALKVSKGKKVSDIETIKLPVSTHKDNRSERKLDVTFSADFNTVNLIRESSLYGHLKDADQDDKMYFFDYVAEDYAKYGTKSLLDYVKNKKKKEQYTNEFDALKNKLKEKQKKEFKESIESEFDFTVEDHTLEVTATGRFGAGTPFSYNEKFTVKDKLVKKAGANYVLEVGKLIGEQVNIEEKDKKRANNIYQSYPRAYNEEVIITIPDGYTVSGLEKLNKKVENATGGFVSTATLTGNKLTVKATKYYATYYEPAANWKDITAFIDAAYQFTQEKILLKKN</sequence>
<evidence type="ECO:0000313" key="4">
    <source>
        <dbReference type="Proteomes" id="UP000030152"/>
    </source>
</evidence>
<accession>A0A0A2MEA8</accession>